<gene>
    <name evidence="2" type="ORF">EVAR_91412_1</name>
</gene>
<dbReference type="EMBL" id="BGZK01000786">
    <property type="protein sequence ID" value="GBP60376.1"/>
    <property type="molecule type" value="Genomic_DNA"/>
</dbReference>
<comment type="caution">
    <text evidence="2">The sequence shown here is derived from an EMBL/GenBank/DDBJ whole genome shotgun (WGS) entry which is preliminary data.</text>
</comment>
<dbReference type="AlphaFoldDB" id="A0A4C1X9C3"/>
<proteinExistence type="predicted"/>
<evidence type="ECO:0000256" key="1">
    <source>
        <dbReference type="SAM" id="MobiDB-lite"/>
    </source>
</evidence>
<evidence type="ECO:0000313" key="2">
    <source>
        <dbReference type="EMBL" id="GBP60376.1"/>
    </source>
</evidence>
<accession>A0A4C1X9C3</accession>
<dbReference type="Proteomes" id="UP000299102">
    <property type="component" value="Unassembled WGS sequence"/>
</dbReference>
<feature type="compositionally biased region" description="Basic and acidic residues" evidence="1">
    <location>
        <begin position="168"/>
        <end position="186"/>
    </location>
</feature>
<reference evidence="2 3" key="1">
    <citation type="journal article" date="2019" name="Commun. Biol.">
        <title>The bagworm genome reveals a unique fibroin gene that provides high tensile strength.</title>
        <authorList>
            <person name="Kono N."/>
            <person name="Nakamura H."/>
            <person name="Ohtoshi R."/>
            <person name="Tomita M."/>
            <person name="Numata K."/>
            <person name="Arakawa K."/>
        </authorList>
    </citation>
    <scope>NUCLEOTIDE SEQUENCE [LARGE SCALE GENOMIC DNA]</scope>
</reference>
<organism evidence="2 3">
    <name type="scientific">Eumeta variegata</name>
    <name type="common">Bagworm moth</name>
    <name type="synonym">Eumeta japonica</name>
    <dbReference type="NCBI Taxonomy" id="151549"/>
    <lineage>
        <taxon>Eukaryota</taxon>
        <taxon>Metazoa</taxon>
        <taxon>Ecdysozoa</taxon>
        <taxon>Arthropoda</taxon>
        <taxon>Hexapoda</taxon>
        <taxon>Insecta</taxon>
        <taxon>Pterygota</taxon>
        <taxon>Neoptera</taxon>
        <taxon>Endopterygota</taxon>
        <taxon>Lepidoptera</taxon>
        <taxon>Glossata</taxon>
        <taxon>Ditrysia</taxon>
        <taxon>Tineoidea</taxon>
        <taxon>Psychidae</taxon>
        <taxon>Oiketicinae</taxon>
        <taxon>Eumeta</taxon>
    </lineage>
</organism>
<evidence type="ECO:0000313" key="3">
    <source>
        <dbReference type="Proteomes" id="UP000299102"/>
    </source>
</evidence>
<feature type="region of interest" description="Disordered" evidence="1">
    <location>
        <begin position="168"/>
        <end position="187"/>
    </location>
</feature>
<sequence length="250" mass="27660">MVYSARPGSLTERPPAGRPRRAVSAALSGRLGGSASAPSHVAAAKAKYRQRKKHLSSPVALDFCDIASIYYSNDKFKRQIGFMTTSALFIVVQNELRLSAVAGACPDWRAPALTVLASARRNRRLRDVLHLRPRFSPPPLALVSFAPSRWGSGTHTFTMRYVARERHDQLESDKSRQRSELDRGEFPRGNVFPDRALKWQGSLNFKEAGSAAAPVEMHPPAAPMTYLQRTCTPSHNECSEMHSDEPASSF</sequence>
<name>A0A4C1X9C3_EUMVA</name>
<protein>
    <submittedName>
        <fullName evidence="2">Uncharacterized protein</fullName>
    </submittedName>
</protein>
<keyword evidence="3" id="KW-1185">Reference proteome</keyword>